<name>A0A1Y1HWQ1_KLENI</name>
<feature type="compositionally biased region" description="Basic and acidic residues" evidence="1">
    <location>
        <begin position="259"/>
        <end position="316"/>
    </location>
</feature>
<organism evidence="2 3">
    <name type="scientific">Klebsormidium nitens</name>
    <name type="common">Green alga</name>
    <name type="synonym">Ulothrix nitens</name>
    <dbReference type="NCBI Taxonomy" id="105231"/>
    <lineage>
        <taxon>Eukaryota</taxon>
        <taxon>Viridiplantae</taxon>
        <taxon>Streptophyta</taxon>
        <taxon>Klebsormidiophyceae</taxon>
        <taxon>Klebsormidiales</taxon>
        <taxon>Klebsormidiaceae</taxon>
        <taxon>Klebsormidium</taxon>
    </lineage>
</organism>
<accession>A0A1Y1HWQ1</accession>
<feature type="compositionally biased region" description="Basic and acidic residues" evidence="1">
    <location>
        <begin position="180"/>
        <end position="196"/>
    </location>
</feature>
<feature type="compositionally biased region" description="Basic and acidic residues" evidence="1">
    <location>
        <begin position="128"/>
        <end position="171"/>
    </location>
</feature>
<protein>
    <submittedName>
        <fullName evidence="2">Uncharacterized protein</fullName>
    </submittedName>
</protein>
<feature type="region of interest" description="Disordered" evidence="1">
    <location>
        <begin position="259"/>
        <end position="328"/>
    </location>
</feature>
<dbReference type="Proteomes" id="UP000054558">
    <property type="component" value="Unassembled WGS sequence"/>
</dbReference>
<evidence type="ECO:0000313" key="3">
    <source>
        <dbReference type="Proteomes" id="UP000054558"/>
    </source>
</evidence>
<reference evidence="2 3" key="1">
    <citation type="journal article" date="2014" name="Nat. Commun.">
        <title>Klebsormidium flaccidum genome reveals primary factors for plant terrestrial adaptation.</title>
        <authorList>
            <person name="Hori K."/>
            <person name="Maruyama F."/>
            <person name="Fujisawa T."/>
            <person name="Togashi T."/>
            <person name="Yamamoto N."/>
            <person name="Seo M."/>
            <person name="Sato S."/>
            <person name="Yamada T."/>
            <person name="Mori H."/>
            <person name="Tajima N."/>
            <person name="Moriyama T."/>
            <person name="Ikeuchi M."/>
            <person name="Watanabe M."/>
            <person name="Wada H."/>
            <person name="Kobayashi K."/>
            <person name="Saito M."/>
            <person name="Masuda T."/>
            <person name="Sasaki-Sekimoto Y."/>
            <person name="Mashiguchi K."/>
            <person name="Awai K."/>
            <person name="Shimojima M."/>
            <person name="Masuda S."/>
            <person name="Iwai M."/>
            <person name="Nobusawa T."/>
            <person name="Narise T."/>
            <person name="Kondo S."/>
            <person name="Saito H."/>
            <person name="Sato R."/>
            <person name="Murakawa M."/>
            <person name="Ihara Y."/>
            <person name="Oshima-Yamada Y."/>
            <person name="Ohtaka K."/>
            <person name="Satoh M."/>
            <person name="Sonobe K."/>
            <person name="Ishii M."/>
            <person name="Ohtani R."/>
            <person name="Kanamori-Sato M."/>
            <person name="Honoki R."/>
            <person name="Miyazaki D."/>
            <person name="Mochizuki H."/>
            <person name="Umetsu J."/>
            <person name="Higashi K."/>
            <person name="Shibata D."/>
            <person name="Kamiya Y."/>
            <person name="Sato N."/>
            <person name="Nakamura Y."/>
            <person name="Tabata S."/>
            <person name="Ida S."/>
            <person name="Kurokawa K."/>
            <person name="Ohta H."/>
        </authorList>
    </citation>
    <scope>NUCLEOTIDE SEQUENCE [LARGE SCALE GENOMIC DNA]</scope>
    <source>
        <strain evidence="2 3">NIES-2285</strain>
    </source>
</reference>
<evidence type="ECO:0000256" key="1">
    <source>
        <dbReference type="SAM" id="MobiDB-lite"/>
    </source>
</evidence>
<feature type="region of interest" description="Disordered" evidence="1">
    <location>
        <begin position="1"/>
        <end position="196"/>
    </location>
</feature>
<dbReference type="OMA" id="KGRNETQ"/>
<dbReference type="EMBL" id="DF237083">
    <property type="protein sequence ID" value="GAQ83065.1"/>
    <property type="molecule type" value="Genomic_DNA"/>
</dbReference>
<gene>
    <name evidence="2" type="ORF">KFL_001340200</name>
</gene>
<proteinExistence type="predicted"/>
<feature type="region of interest" description="Disordered" evidence="1">
    <location>
        <begin position="215"/>
        <end position="234"/>
    </location>
</feature>
<feature type="compositionally biased region" description="Acidic residues" evidence="1">
    <location>
        <begin position="89"/>
        <end position="103"/>
    </location>
</feature>
<dbReference type="AlphaFoldDB" id="A0A1Y1HWQ1"/>
<keyword evidence="3" id="KW-1185">Reference proteome</keyword>
<evidence type="ECO:0000313" key="2">
    <source>
        <dbReference type="EMBL" id="GAQ83065.1"/>
    </source>
</evidence>
<sequence>MLRKRSDSVPPSGRTDWGRKRKRAGDIVRQQSKQAKENGVREAACGGKAAERRNSSGRSRSNIGEERSSTELCGTSNWGMDAERGSAESGEEAETEPAEEDPTWGDPLLGAADVEGKKDQEAEAANGRAEEERKRAGEKDMKLAEADMRAAGSDKRAKEADKRADEADERAKKAKAASARAEEANARAEKADARAEDASARAEAAIARAEIASARAEDAHARAEEAIDRAKTADARAADAERAFAAQATRMRRADELTRELADIARSTEKEKHSDKESRGKEDLPLQRAHDGERSKGRPSENKDKKAKNEGKKLDTDWENFWNKGNSR</sequence>